<dbReference type="GO" id="GO:0070628">
    <property type="term" value="F:proteasome binding"/>
    <property type="evidence" value="ECO:0007669"/>
    <property type="project" value="TreeGrafter"/>
</dbReference>
<evidence type="ECO:0000259" key="8">
    <source>
        <dbReference type="PROSITE" id="PS50053"/>
    </source>
</evidence>
<evidence type="ECO:0000256" key="5">
    <source>
        <dbReference type="ARBA" id="ARBA00022801"/>
    </source>
</evidence>
<proteinExistence type="inferred from homology"/>
<dbReference type="KEGG" id="clec:106664140"/>
<evidence type="ECO:0000256" key="7">
    <source>
        <dbReference type="RuleBase" id="RU366025"/>
    </source>
</evidence>
<keyword evidence="5 7" id="KW-0378">Hydrolase</keyword>
<dbReference type="SUPFAM" id="SSF54236">
    <property type="entry name" value="Ubiquitin-like"/>
    <property type="match status" value="1"/>
</dbReference>
<comment type="catalytic activity">
    <reaction evidence="1 7">
        <text>Thiol-dependent hydrolysis of ester, thioester, amide, peptide and isopeptide bonds formed by the C-terminal Gly of ubiquitin (a 76-residue protein attached to proteins as an intracellular targeting signal).</text>
        <dbReference type="EC" id="3.4.19.12"/>
    </reaction>
</comment>
<dbReference type="Proteomes" id="UP000494040">
    <property type="component" value="Unassembled WGS sequence"/>
</dbReference>
<evidence type="ECO:0000256" key="1">
    <source>
        <dbReference type="ARBA" id="ARBA00000707"/>
    </source>
</evidence>
<dbReference type="SMART" id="SM00213">
    <property type="entry name" value="UBQ"/>
    <property type="match status" value="1"/>
</dbReference>
<evidence type="ECO:0000256" key="6">
    <source>
        <dbReference type="ARBA" id="ARBA00022807"/>
    </source>
</evidence>
<dbReference type="EnsemblMetazoa" id="XM_014389584.2">
    <property type="protein sequence ID" value="XP_014245070.1"/>
    <property type="gene ID" value="LOC106664140"/>
</dbReference>
<dbReference type="InterPro" id="IPR001394">
    <property type="entry name" value="Peptidase_C19_UCH"/>
</dbReference>
<dbReference type="InterPro" id="IPR018200">
    <property type="entry name" value="USP_CS"/>
</dbReference>
<dbReference type="RefSeq" id="XP_014245070.1">
    <property type="nucleotide sequence ID" value="XM_014389584.2"/>
</dbReference>
<sequence length="498" mass="56175">MPTFKVKVKWGRNLFPDVELNTDEDPLVFKAQLFTLTGVQPERQKVMIKGATIKDNSWGNAAVSNNSTILLMGSKEEDVPVEPQVKPRFVEDMNETELATVSNLPAGLANLGNTCYMNATVQCLKTVPELRESLRAFKGGIAGGVISAHSVTAALRDLYELMDKGVAFPPIMLLQVLQMVFPRFADKNDNGTFVQQDANECWTEIVRMLQQKLPGIYLEGVMTKFKHFIDQYFGGVFEVQYKCTETEDEPPTKTEEAFLQLSCFISQDVKYMHSGLKSKLMENITKHSAVLNRDAVYTKMSKISRLPAYLTVQFVRFYYKEKESVNAKILKEVKFPIDFDAFDLCTPELQAKLTPMRERFKEQEDKEVESNIKSKHLSGASSLSSYSSLSGQTSSTDEKNVEKVPFSFDFDLGSNNSGYYRLQAVLTHRGRSSSSGHYVAWVRHSNNTWVKCDDDVVTPVTEEEVLKLCGGGDWHCAYVLLYGPRILEIPLATEEKNE</sequence>
<dbReference type="GO" id="GO:0004843">
    <property type="term" value="F:cysteine-type deubiquitinase activity"/>
    <property type="evidence" value="ECO:0007669"/>
    <property type="project" value="UniProtKB-UniRule"/>
</dbReference>
<organism evidence="10 11">
    <name type="scientific">Cimex lectularius</name>
    <name type="common">Bed bug</name>
    <name type="synonym">Acanthia lectularia</name>
    <dbReference type="NCBI Taxonomy" id="79782"/>
    <lineage>
        <taxon>Eukaryota</taxon>
        <taxon>Metazoa</taxon>
        <taxon>Ecdysozoa</taxon>
        <taxon>Arthropoda</taxon>
        <taxon>Hexapoda</taxon>
        <taxon>Insecta</taxon>
        <taxon>Pterygota</taxon>
        <taxon>Neoptera</taxon>
        <taxon>Paraneoptera</taxon>
        <taxon>Hemiptera</taxon>
        <taxon>Heteroptera</taxon>
        <taxon>Panheteroptera</taxon>
        <taxon>Cimicomorpha</taxon>
        <taxon>Cimicidae</taxon>
        <taxon>Cimex</taxon>
    </lineage>
</organism>
<feature type="domain" description="USP" evidence="9">
    <location>
        <begin position="106"/>
        <end position="485"/>
    </location>
</feature>
<dbReference type="GO" id="GO:0061136">
    <property type="term" value="P:regulation of proteasomal protein catabolic process"/>
    <property type="evidence" value="ECO:0007669"/>
    <property type="project" value="TreeGrafter"/>
</dbReference>
<dbReference type="EC" id="3.4.19.12" evidence="7"/>
<dbReference type="GeneID" id="106664140"/>
<dbReference type="CDD" id="cd02657">
    <property type="entry name" value="Peptidase_C19A"/>
    <property type="match status" value="1"/>
</dbReference>
<dbReference type="SUPFAM" id="SSF54001">
    <property type="entry name" value="Cysteine proteinases"/>
    <property type="match status" value="1"/>
</dbReference>
<dbReference type="InterPro" id="IPR044635">
    <property type="entry name" value="UBP14-like"/>
</dbReference>
<dbReference type="CTD" id="9097"/>
<dbReference type="PROSITE" id="PS50053">
    <property type="entry name" value="UBIQUITIN_2"/>
    <property type="match status" value="1"/>
</dbReference>
<dbReference type="PROSITE" id="PS00972">
    <property type="entry name" value="USP_1"/>
    <property type="match status" value="1"/>
</dbReference>
<dbReference type="PANTHER" id="PTHR43982">
    <property type="entry name" value="UBIQUITIN CARBOXYL-TERMINAL HYDROLASE"/>
    <property type="match status" value="1"/>
</dbReference>
<evidence type="ECO:0000313" key="11">
    <source>
        <dbReference type="Proteomes" id="UP000494040"/>
    </source>
</evidence>
<evidence type="ECO:0000256" key="4">
    <source>
        <dbReference type="ARBA" id="ARBA00022786"/>
    </source>
</evidence>
<evidence type="ECO:0000256" key="3">
    <source>
        <dbReference type="ARBA" id="ARBA00022670"/>
    </source>
</evidence>
<keyword evidence="3 7" id="KW-0645">Protease</keyword>
<evidence type="ECO:0000256" key="2">
    <source>
        <dbReference type="ARBA" id="ARBA00008739"/>
    </source>
</evidence>
<dbReference type="OMA" id="FKSDAEY"/>
<dbReference type="InterPro" id="IPR000626">
    <property type="entry name" value="Ubiquitin-like_dom"/>
</dbReference>
<dbReference type="InterPro" id="IPR028889">
    <property type="entry name" value="USP"/>
</dbReference>
<dbReference type="PANTHER" id="PTHR43982:SF1">
    <property type="entry name" value="UBIQUITIN CARBOXYL-TERMINAL HYDROLASE 14"/>
    <property type="match status" value="1"/>
</dbReference>
<dbReference type="GO" id="GO:0016579">
    <property type="term" value="P:protein deubiquitination"/>
    <property type="evidence" value="ECO:0007669"/>
    <property type="project" value="InterPro"/>
</dbReference>
<protein>
    <recommendedName>
        <fullName evidence="7">Ubiquitin carboxyl-terminal hydrolase</fullName>
        <ecNumber evidence="7">3.4.19.12</ecNumber>
    </recommendedName>
</protein>
<dbReference type="PROSITE" id="PS00973">
    <property type="entry name" value="USP_2"/>
    <property type="match status" value="1"/>
</dbReference>
<evidence type="ECO:0000259" key="9">
    <source>
        <dbReference type="PROSITE" id="PS50235"/>
    </source>
</evidence>
<dbReference type="FunFam" id="3.10.20.90:FF:000119">
    <property type="entry name" value="Ubiquitin carboxyl-terminal hydrolase 14"/>
    <property type="match status" value="1"/>
</dbReference>
<dbReference type="GO" id="GO:0043161">
    <property type="term" value="P:proteasome-mediated ubiquitin-dependent protein catabolic process"/>
    <property type="evidence" value="ECO:0007669"/>
    <property type="project" value="InterPro"/>
</dbReference>
<keyword evidence="4 7" id="KW-0833">Ubl conjugation pathway</keyword>
<dbReference type="AlphaFoldDB" id="A0A8I6RHE6"/>
<name>A0A8I6RHE6_CIMLE</name>
<dbReference type="InterPro" id="IPR029071">
    <property type="entry name" value="Ubiquitin-like_domsf"/>
</dbReference>
<dbReference type="OrthoDB" id="333239at2759"/>
<feature type="domain" description="Ubiquitin-like" evidence="8">
    <location>
        <begin position="4"/>
        <end position="78"/>
    </location>
</feature>
<evidence type="ECO:0000313" key="10">
    <source>
        <dbReference type="EnsemblMetazoa" id="XP_014245070.1"/>
    </source>
</evidence>
<dbReference type="CDD" id="cd16104">
    <property type="entry name" value="Ubl_USP14_like"/>
    <property type="match status" value="1"/>
</dbReference>
<keyword evidence="11" id="KW-1185">Reference proteome</keyword>
<dbReference type="Gene3D" id="3.90.70.10">
    <property type="entry name" value="Cysteine proteinases"/>
    <property type="match status" value="1"/>
</dbReference>
<dbReference type="Pfam" id="PF00443">
    <property type="entry name" value="UCH"/>
    <property type="match status" value="1"/>
</dbReference>
<comment type="similarity">
    <text evidence="2">Belongs to the peptidase C19 family. USP14/UBP6 subfamily.</text>
</comment>
<accession>A0A8I6RHE6</accession>
<keyword evidence="6 7" id="KW-0788">Thiol protease</keyword>
<reference evidence="10" key="1">
    <citation type="submission" date="2022-01" db="UniProtKB">
        <authorList>
            <consortium name="EnsemblMetazoa"/>
        </authorList>
    </citation>
    <scope>IDENTIFICATION</scope>
</reference>
<dbReference type="FunFam" id="3.90.70.10:FF:000032">
    <property type="entry name" value="Ubiquitin carboxyl-terminal hydrolase 14"/>
    <property type="match status" value="1"/>
</dbReference>
<dbReference type="InterPro" id="IPR038765">
    <property type="entry name" value="Papain-like_cys_pep_sf"/>
</dbReference>
<dbReference type="Gene3D" id="3.10.20.90">
    <property type="entry name" value="Phosphatidylinositol 3-kinase Catalytic Subunit, Chain A, domain 1"/>
    <property type="match status" value="1"/>
</dbReference>
<dbReference type="PROSITE" id="PS50235">
    <property type="entry name" value="USP_3"/>
    <property type="match status" value="1"/>
</dbReference>